<accession>A0A644Z6L1</accession>
<comment type="caution">
    <text evidence="1">The sequence shown here is derived from an EMBL/GenBank/DDBJ whole genome shotgun (WGS) entry which is preliminary data.</text>
</comment>
<protein>
    <submittedName>
        <fullName evidence="1">Uncharacterized protein</fullName>
    </submittedName>
</protein>
<dbReference type="AlphaFoldDB" id="A0A644Z6L1"/>
<sequence length="40" mass="4586">MVEEVTVVRDTDHRSLVLLQMLLQPVDRLGIEVVGRLVEK</sequence>
<gene>
    <name evidence="1" type="ORF">SDC9_83067</name>
</gene>
<name>A0A644Z6L1_9ZZZZ</name>
<reference evidence="1" key="1">
    <citation type="submission" date="2019-08" db="EMBL/GenBank/DDBJ databases">
        <authorList>
            <person name="Kucharzyk K."/>
            <person name="Murdoch R.W."/>
            <person name="Higgins S."/>
            <person name="Loffler F."/>
        </authorList>
    </citation>
    <scope>NUCLEOTIDE SEQUENCE</scope>
</reference>
<proteinExistence type="predicted"/>
<dbReference type="EMBL" id="VSSQ01007617">
    <property type="protein sequence ID" value="MPM36470.1"/>
    <property type="molecule type" value="Genomic_DNA"/>
</dbReference>
<dbReference type="AntiFam" id="ANF00142">
    <property type="entry name" value="Shadow ORF (opposite yadG)"/>
</dbReference>
<organism evidence="1">
    <name type="scientific">bioreactor metagenome</name>
    <dbReference type="NCBI Taxonomy" id="1076179"/>
    <lineage>
        <taxon>unclassified sequences</taxon>
        <taxon>metagenomes</taxon>
        <taxon>ecological metagenomes</taxon>
    </lineage>
</organism>
<evidence type="ECO:0000313" key="1">
    <source>
        <dbReference type="EMBL" id="MPM36470.1"/>
    </source>
</evidence>